<evidence type="ECO:0000256" key="2">
    <source>
        <dbReference type="ARBA" id="ARBA00012202"/>
    </source>
</evidence>
<dbReference type="AlphaFoldDB" id="A0A4Y2LDV5"/>
<dbReference type="InterPro" id="IPR000719">
    <property type="entry name" value="Prot_kinase_dom"/>
</dbReference>
<keyword evidence="9" id="KW-1185">Reference proteome</keyword>
<proteinExistence type="predicted"/>
<sequence>MTIFHRHFQLEAELASMTWKIRWEDIVNTKQGVKKRSGSRQSLNRSLGSSCPSEAMSIADTNRQVFVRNGYYKGMVVAIKTINKSRVDITRSLLLELKRMKDLQHEHIVRFVGCCVDPPHCCLVTEYCQKGSLQDILENEEIKLDWMFRFSLMHDVVKGMAYLHSSEIRSHGNLKSTNCVVDSRFVLKITDFGLHCLRIYDENDNEDSYAHWRRKLWTAPELLRMHNPPLEGTQKGDVYSFAIIAHEIVVRQGVFYMGIDVSPKEEDRMSLQRQREPGRPGHLGGVDKKLVDKEEWTRLLADREEIGESKMFPLQHPRRHTNHCKKIPL</sequence>
<dbReference type="InterPro" id="IPR050401">
    <property type="entry name" value="Cyclic_nucleotide_synthase"/>
</dbReference>
<dbReference type="Pfam" id="PF07714">
    <property type="entry name" value="PK_Tyr_Ser-Thr"/>
    <property type="match status" value="1"/>
</dbReference>
<dbReference type="GO" id="GO:0004672">
    <property type="term" value="F:protein kinase activity"/>
    <property type="evidence" value="ECO:0007669"/>
    <property type="project" value="InterPro"/>
</dbReference>
<dbReference type="PROSITE" id="PS50011">
    <property type="entry name" value="PROTEIN_KINASE_DOM"/>
    <property type="match status" value="1"/>
</dbReference>
<dbReference type="Proteomes" id="UP000499080">
    <property type="component" value="Unassembled WGS sequence"/>
</dbReference>
<evidence type="ECO:0000313" key="8">
    <source>
        <dbReference type="EMBL" id="GBN11537.1"/>
    </source>
</evidence>
<name>A0A4Y2LDV5_ARAVE</name>
<evidence type="ECO:0000256" key="6">
    <source>
        <dbReference type="SAM" id="MobiDB-lite"/>
    </source>
</evidence>
<keyword evidence="5" id="KW-0141">cGMP biosynthesis</keyword>
<dbReference type="GO" id="GO:0004383">
    <property type="term" value="F:guanylate cyclase activity"/>
    <property type="evidence" value="ECO:0007669"/>
    <property type="project" value="UniProtKB-EC"/>
</dbReference>
<evidence type="ECO:0000256" key="4">
    <source>
        <dbReference type="ARBA" id="ARBA00023239"/>
    </source>
</evidence>
<dbReference type="GO" id="GO:0005524">
    <property type="term" value="F:ATP binding"/>
    <property type="evidence" value="ECO:0007669"/>
    <property type="project" value="InterPro"/>
</dbReference>
<accession>A0A4Y2LDV5</accession>
<dbReference type="EMBL" id="BGPR01005588">
    <property type="protein sequence ID" value="GBN11537.1"/>
    <property type="molecule type" value="Genomic_DNA"/>
</dbReference>
<dbReference type="GO" id="GO:0005886">
    <property type="term" value="C:plasma membrane"/>
    <property type="evidence" value="ECO:0007669"/>
    <property type="project" value="TreeGrafter"/>
</dbReference>
<keyword evidence="3" id="KW-0547">Nucleotide-binding</keyword>
<dbReference type="GO" id="GO:0007168">
    <property type="term" value="P:receptor guanylyl cyclase signaling pathway"/>
    <property type="evidence" value="ECO:0007669"/>
    <property type="project" value="TreeGrafter"/>
</dbReference>
<evidence type="ECO:0000256" key="5">
    <source>
        <dbReference type="ARBA" id="ARBA00023293"/>
    </source>
</evidence>
<evidence type="ECO:0000256" key="1">
    <source>
        <dbReference type="ARBA" id="ARBA00001436"/>
    </source>
</evidence>
<dbReference type="OrthoDB" id="6337215at2759"/>
<evidence type="ECO:0000259" key="7">
    <source>
        <dbReference type="PROSITE" id="PS50011"/>
    </source>
</evidence>
<dbReference type="PANTHER" id="PTHR11920">
    <property type="entry name" value="GUANYLYL CYCLASE"/>
    <property type="match status" value="1"/>
</dbReference>
<dbReference type="EC" id="4.6.1.2" evidence="2"/>
<dbReference type="PANTHER" id="PTHR11920:SF494">
    <property type="entry name" value="ATRIAL NATRIURETIC PEPTIDE RECEPTOR 2"/>
    <property type="match status" value="1"/>
</dbReference>
<dbReference type="InterPro" id="IPR011009">
    <property type="entry name" value="Kinase-like_dom_sf"/>
</dbReference>
<comment type="caution">
    <text evidence="8">The sequence shown here is derived from an EMBL/GenBank/DDBJ whole genome shotgun (WGS) entry which is preliminary data.</text>
</comment>
<protein>
    <recommendedName>
        <fullName evidence="2">guanylate cyclase</fullName>
        <ecNumber evidence="2">4.6.1.2</ecNumber>
    </recommendedName>
</protein>
<keyword evidence="4" id="KW-0456">Lyase</keyword>
<reference evidence="8 9" key="1">
    <citation type="journal article" date="2019" name="Sci. Rep.">
        <title>Orb-weaving spider Araneus ventricosus genome elucidates the spidroin gene catalogue.</title>
        <authorList>
            <person name="Kono N."/>
            <person name="Nakamura H."/>
            <person name="Ohtoshi R."/>
            <person name="Moran D.A.P."/>
            <person name="Shinohara A."/>
            <person name="Yoshida Y."/>
            <person name="Fujiwara M."/>
            <person name="Mori M."/>
            <person name="Tomita M."/>
            <person name="Arakawa K."/>
        </authorList>
    </citation>
    <scope>NUCLEOTIDE SEQUENCE [LARGE SCALE GENOMIC DNA]</scope>
</reference>
<dbReference type="SUPFAM" id="SSF56112">
    <property type="entry name" value="Protein kinase-like (PK-like)"/>
    <property type="match status" value="1"/>
</dbReference>
<evidence type="ECO:0000256" key="3">
    <source>
        <dbReference type="ARBA" id="ARBA00022741"/>
    </source>
</evidence>
<dbReference type="InterPro" id="IPR001245">
    <property type="entry name" value="Ser-Thr/Tyr_kinase_cat_dom"/>
</dbReference>
<gene>
    <name evidence="8" type="primary">npr2_0</name>
    <name evidence="8" type="ORF">AVEN_10465_1</name>
</gene>
<comment type="catalytic activity">
    <reaction evidence="1">
        <text>GTP = 3',5'-cyclic GMP + diphosphate</text>
        <dbReference type="Rhea" id="RHEA:13665"/>
        <dbReference type="ChEBI" id="CHEBI:33019"/>
        <dbReference type="ChEBI" id="CHEBI:37565"/>
        <dbReference type="ChEBI" id="CHEBI:57746"/>
        <dbReference type="EC" id="4.6.1.2"/>
    </reaction>
</comment>
<keyword evidence="8" id="KW-0675">Receptor</keyword>
<dbReference type="GO" id="GO:0004016">
    <property type="term" value="F:adenylate cyclase activity"/>
    <property type="evidence" value="ECO:0007669"/>
    <property type="project" value="TreeGrafter"/>
</dbReference>
<dbReference type="Gene3D" id="1.10.510.10">
    <property type="entry name" value="Transferase(Phosphotransferase) domain 1"/>
    <property type="match status" value="1"/>
</dbReference>
<feature type="region of interest" description="Disordered" evidence="6">
    <location>
        <begin position="266"/>
        <end position="286"/>
    </location>
</feature>
<feature type="domain" description="Protein kinase" evidence="7">
    <location>
        <begin position="41"/>
        <end position="329"/>
    </location>
</feature>
<organism evidence="8 9">
    <name type="scientific">Araneus ventricosus</name>
    <name type="common">Orbweaver spider</name>
    <name type="synonym">Epeira ventricosa</name>
    <dbReference type="NCBI Taxonomy" id="182803"/>
    <lineage>
        <taxon>Eukaryota</taxon>
        <taxon>Metazoa</taxon>
        <taxon>Ecdysozoa</taxon>
        <taxon>Arthropoda</taxon>
        <taxon>Chelicerata</taxon>
        <taxon>Arachnida</taxon>
        <taxon>Araneae</taxon>
        <taxon>Araneomorphae</taxon>
        <taxon>Entelegynae</taxon>
        <taxon>Araneoidea</taxon>
        <taxon>Araneidae</taxon>
        <taxon>Araneus</taxon>
    </lineage>
</organism>
<evidence type="ECO:0000313" key="9">
    <source>
        <dbReference type="Proteomes" id="UP000499080"/>
    </source>
</evidence>
<dbReference type="GO" id="GO:0001653">
    <property type="term" value="F:peptide receptor activity"/>
    <property type="evidence" value="ECO:0007669"/>
    <property type="project" value="TreeGrafter"/>
</dbReference>